<proteinExistence type="predicted"/>
<feature type="non-terminal residue" evidence="1">
    <location>
        <position position="1"/>
    </location>
</feature>
<dbReference type="AlphaFoldDB" id="A0A1A8GVU6"/>
<protein>
    <submittedName>
        <fullName evidence="1">RAS guanyl releasing protein 3 (Calcium and DAG-regulated)</fullName>
    </submittedName>
</protein>
<gene>
    <name evidence="1" type="primary">RASGRP3</name>
</gene>
<name>A0A1A8GVU6_9TELE</name>
<evidence type="ECO:0000313" key="1">
    <source>
        <dbReference type="EMBL" id="SBQ76001.1"/>
    </source>
</evidence>
<reference evidence="1" key="2">
    <citation type="submission" date="2016-06" db="EMBL/GenBank/DDBJ databases">
        <title>The genome of a short-lived fish provides insights into sex chromosome evolution and the genetic control of aging.</title>
        <authorList>
            <person name="Reichwald K."/>
            <person name="Felder M."/>
            <person name="Petzold A."/>
            <person name="Koch P."/>
            <person name="Groth M."/>
            <person name="Platzer M."/>
        </authorList>
    </citation>
    <scope>NUCLEOTIDE SEQUENCE</scope>
    <source>
        <tissue evidence="1">Brain</tissue>
    </source>
</reference>
<sequence length="33" mass="3958">WSFTKGTRRFFSLRKTLGCMRIPFSEQELSHPL</sequence>
<dbReference type="EMBL" id="HAEC01007863">
    <property type="protein sequence ID" value="SBQ76001.1"/>
    <property type="molecule type" value="Transcribed_RNA"/>
</dbReference>
<reference evidence="1" key="1">
    <citation type="submission" date="2016-05" db="EMBL/GenBank/DDBJ databases">
        <authorList>
            <person name="Lavstsen T."/>
            <person name="Jespersen J.S."/>
        </authorList>
    </citation>
    <scope>NUCLEOTIDE SEQUENCE</scope>
    <source>
        <tissue evidence="1">Brain</tissue>
    </source>
</reference>
<organism evidence="1">
    <name type="scientific">Nothobranchius korthausae</name>
    <dbReference type="NCBI Taxonomy" id="1143690"/>
    <lineage>
        <taxon>Eukaryota</taxon>
        <taxon>Metazoa</taxon>
        <taxon>Chordata</taxon>
        <taxon>Craniata</taxon>
        <taxon>Vertebrata</taxon>
        <taxon>Euteleostomi</taxon>
        <taxon>Actinopterygii</taxon>
        <taxon>Neopterygii</taxon>
        <taxon>Teleostei</taxon>
        <taxon>Neoteleostei</taxon>
        <taxon>Acanthomorphata</taxon>
        <taxon>Ovalentaria</taxon>
        <taxon>Atherinomorphae</taxon>
        <taxon>Cyprinodontiformes</taxon>
        <taxon>Nothobranchiidae</taxon>
        <taxon>Nothobranchius</taxon>
    </lineage>
</organism>
<accession>A0A1A8GVU6</accession>